<dbReference type="InterPro" id="IPR029510">
    <property type="entry name" value="Ald_DH_CS_GLU"/>
</dbReference>
<dbReference type="InterPro" id="IPR016161">
    <property type="entry name" value="Ald_DH/histidinol_DH"/>
</dbReference>
<dbReference type="AlphaFoldDB" id="A0A240EGA8"/>
<accession>A0A240EGA8</accession>
<feature type="active site" evidence="3">
    <location>
        <position position="249"/>
    </location>
</feature>
<keyword evidence="7" id="KW-1185">Reference proteome</keyword>
<dbReference type="PANTHER" id="PTHR43353">
    <property type="entry name" value="SUCCINATE-SEMIALDEHYDE DEHYDROGENASE, MITOCHONDRIAL"/>
    <property type="match status" value="1"/>
</dbReference>
<dbReference type="SUPFAM" id="SSF53720">
    <property type="entry name" value="ALDH-like"/>
    <property type="match status" value="1"/>
</dbReference>
<evidence type="ECO:0000259" key="5">
    <source>
        <dbReference type="Pfam" id="PF00171"/>
    </source>
</evidence>
<evidence type="ECO:0000313" key="6">
    <source>
        <dbReference type="EMBL" id="SNX47596.1"/>
    </source>
</evidence>
<dbReference type="FunFam" id="3.40.605.10:FF:000026">
    <property type="entry name" value="Aldehyde dehydrogenase, putative"/>
    <property type="match status" value="1"/>
</dbReference>
<dbReference type="FunFam" id="3.40.605.10:FF:000005">
    <property type="entry name" value="Succinate-semialdehyde dehydrogenase I"/>
    <property type="match status" value="1"/>
</dbReference>
<dbReference type="Proteomes" id="UP000219336">
    <property type="component" value="Unassembled WGS sequence"/>
</dbReference>
<dbReference type="RefSeq" id="WP_096992854.1">
    <property type="nucleotide sequence ID" value="NZ_JBHSII010000001.1"/>
</dbReference>
<dbReference type="InterPro" id="IPR016162">
    <property type="entry name" value="Ald_DH_N"/>
</dbReference>
<dbReference type="PANTHER" id="PTHR43353:SF5">
    <property type="entry name" value="SUCCINATE-SEMIALDEHYDE DEHYDROGENASE, MITOCHONDRIAL"/>
    <property type="match status" value="1"/>
</dbReference>
<dbReference type="GO" id="GO:0004777">
    <property type="term" value="F:succinate-semialdehyde dehydrogenase (NAD+) activity"/>
    <property type="evidence" value="ECO:0007669"/>
    <property type="project" value="TreeGrafter"/>
</dbReference>
<evidence type="ECO:0000256" key="1">
    <source>
        <dbReference type="ARBA" id="ARBA00009986"/>
    </source>
</evidence>
<dbReference type="PROSITE" id="PS00070">
    <property type="entry name" value="ALDEHYDE_DEHYDR_CYS"/>
    <property type="match status" value="1"/>
</dbReference>
<evidence type="ECO:0000256" key="2">
    <source>
        <dbReference type="ARBA" id="ARBA00023002"/>
    </source>
</evidence>
<name>A0A240EGA8_9VIBR</name>
<proteinExistence type="inferred from homology"/>
<sequence>MEYINNNELLAAFNNQTDHSIAVYNPHDDSIVGYIPSLSIEDINHKIERSKVAQQEWQNTTASHRATILNKWFELVTEHSDELAQIMTLEQGKPLTEAKGEVVYGASFIKWFAEEAKRTYGDTIPAPAAGKRLMTTKQPIGVTASITPWNFPIAMITRKVAPALAAGCSCIVKPANQTPLSAYAIAELAYQAGLPKDLLFVINNHSSVLVGDLLCHHEDIKKLSFTGSTEVGRALLKQTADTIKRTSMELGGNAPFVVFDDADIPAAVQGAIASKFRNAGQTCVCANRFYVQDAIYDEFVDQFVSAVSQLNVGYGLEVDTHVGPLIDSKAKDSILALISTTLQQGAKLQYGGDKLSGNYLQPTVLTDVSSNMDIVQTEIFGPVAPVIRFEDESDLIKQCNDTIYGLASYFYTKDIQRAFRVADTLEFGMVGINEGIISTEVAPFGGIKQSGFGREGAKQGIEEYLNTKYICFGNL</sequence>
<evidence type="ECO:0000256" key="4">
    <source>
        <dbReference type="RuleBase" id="RU003345"/>
    </source>
</evidence>
<dbReference type="EC" id="1.2.1.79" evidence="6"/>
<reference evidence="7" key="1">
    <citation type="submission" date="2016-06" db="EMBL/GenBank/DDBJ databases">
        <authorList>
            <person name="Rodrigo-Torres L."/>
            <person name="Arahal R.D."/>
            <person name="Lucena T."/>
        </authorList>
    </citation>
    <scope>NUCLEOTIDE SEQUENCE [LARGE SCALE GENOMIC DNA]</scope>
    <source>
        <strain evidence="7">CECT8203</strain>
    </source>
</reference>
<dbReference type="Gene3D" id="3.40.605.10">
    <property type="entry name" value="Aldehyde Dehydrogenase, Chain A, domain 1"/>
    <property type="match status" value="1"/>
</dbReference>
<comment type="similarity">
    <text evidence="1 4">Belongs to the aldehyde dehydrogenase family.</text>
</comment>
<dbReference type="InterPro" id="IPR016160">
    <property type="entry name" value="Ald_DH_CS_CYS"/>
</dbReference>
<dbReference type="GO" id="GO:0036243">
    <property type="term" value="F:succinate-semialdehyde dehydrogenase (NADP+) activity"/>
    <property type="evidence" value="ECO:0007669"/>
    <property type="project" value="UniProtKB-EC"/>
</dbReference>
<gene>
    <name evidence="6" type="primary">gabD</name>
    <name evidence="6" type="ORF">VTH8203_01211</name>
</gene>
<dbReference type="InterPro" id="IPR016163">
    <property type="entry name" value="Ald_DH_C"/>
</dbReference>
<dbReference type="CDD" id="cd07103">
    <property type="entry name" value="ALDH_F5_SSADH_GabD"/>
    <property type="match status" value="1"/>
</dbReference>
<dbReference type="GO" id="GO:0009450">
    <property type="term" value="P:gamma-aminobutyric acid catabolic process"/>
    <property type="evidence" value="ECO:0007669"/>
    <property type="project" value="TreeGrafter"/>
</dbReference>
<dbReference type="OrthoDB" id="9812625at2"/>
<keyword evidence="2 4" id="KW-0560">Oxidoreductase</keyword>
<dbReference type="InterPro" id="IPR015590">
    <property type="entry name" value="Aldehyde_DH_dom"/>
</dbReference>
<dbReference type="EMBL" id="OANU01000010">
    <property type="protein sequence ID" value="SNX47596.1"/>
    <property type="molecule type" value="Genomic_DNA"/>
</dbReference>
<dbReference type="Gene3D" id="3.40.309.10">
    <property type="entry name" value="Aldehyde Dehydrogenase, Chain A, domain 2"/>
    <property type="match status" value="1"/>
</dbReference>
<dbReference type="FunFam" id="3.40.309.10:FF:000004">
    <property type="entry name" value="Succinate-semialdehyde dehydrogenase I"/>
    <property type="match status" value="1"/>
</dbReference>
<dbReference type="PROSITE" id="PS00687">
    <property type="entry name" value="ALDEHYDE_DEHYDR_GLU"/>
    <property type="match status" value="1"/>
</dbReference>
<feature type="domain" description="Aldehyde dehydrogenase" evidence="5">
    <location>
        <begin position="17"/>
        <end position="470"/>
    </location>
</feature>
<protein>
    <submittedName>
        <fullName evidence="6">Succinate-semialdehyde dehydrogenase [NADP(+)] GabD</fullName>
        <ecNumber evidence="6">1.2.1.79</ecNumber>
    </submittedName>
</protein>
<dbReference type="InterPro" id="IPR050740">
    <property type="entry name" value="Aldehyde_DH_Superfamily"/>
</dbReference>
<organism evidence="6 7">
    <name type="scientific">Vibrio thalassae</name>
    <dbReference type="NCBI Taxonomy" id="1243014"/>
    <lineage>
        <taxon>Bacteria</taxon>
        <taxon>Pseudomonadati</taxon>
        <taxon>Pseudomonadota</taxon>
        <taxon>Gammaproteobacteria</taxon>
        <taxon>Vibrionales</taxon>
        <taxon>Vibrionaceae</taxon>
        <taxon>Vibrio</taxon>
    </lineage>
</organism>
<evidence type="ECO:0000256" key="3">
    <source>
        <dbReference type="PROSITE-ProRule" id="PRU10007"/>
    </source>
</evidence>
<evidence type="ECO:0000313" key="7">
    <source>
        <dbReference type="Proteomes" id="UP000219336"/>
    </source>
</evidence>
<dbReference type="Pfam" id="PF00171">
    <property type="entry name" value="Aldedh"/>
    <property type="match status" value="1"/>
</dbReference>